<evidence type="ECO:0000259" key="5">
    <source>
        <dbReference type="Pfam" id="PF00171"/>
    </source>
</evidence>
<evidence type="ECO:0000256" key="3">
    <source>
        <dbReference type="PROSITE-ProRule" id="PRU10007"/>
    </source>
</evidence>
<dbReference type="EMBL" id="AAYA01000013">
    <property type="protein sequence ID" value="EBA06814.1"/>
    <property type="molecule type" value="Genomic_DNA"/>
</dbReference>
<keyword evidence="7" id="KW-1185">Reference proteome</keyword>
<protein>
    <submittedName>
        <fullName evidence="6">Aldehyde dehydrogenase</fullName>
    </submittedName>
</protein>
<evidence type="ECO:0000313" key="7">
    <source>
        <dbReference type="Proteomes" id="UP000005713"/>
    </source>
</evidence>
<dbReference type="Gene3D" id="3.40.309.10">
    <property type="entry name" value="Aldehyde Dehydrogenase, Chain A, domain 2"/>
    <property type="match status" value="1"/>
</dbReference>
<dbReference type="AlphaFoldDB" id="A3K842"/>
<dbReference type="SUPFAM" id="SSF53720">
    <property type="entry name" value="ALDH-like"/>
    <property type="match status" value="1"/>
</dbReference>
<dbReference type="Gene3D" id="3.40.605.10">
    <property type="entry name" value="Aldehyde Dehydrogenase, Chain A, domain 1"/>
    <property type="match status" value="1"/>
</dbReference>
<dbReference type="InterPro" id="IPR016161">
    <property type="entry name" value="Ald_DH/histidinol_DH"/>
</dbReference>
<dbReference type="InterPro" id="IPR029510">
    <property type="entry name" value="Ald_DH_CS_GLU"/>
</dbReference>
<name>A3K842_SAGS3</name>
<dbReference type="Pfam" id="PF00171">
    <property type="entry name" value="Aldedh"/>
    <property type="match status" value="1"/>
</dbReference>
<feature type="domain" description="Aldehyde dehydrogenase" evidence="5">
    <location>
        <begin position="19"/>
        <end position="471"/>
    </location>
</feature>
<evidence type="ECO:0000256" key="4">
    <source>
        <dbReference type="RuleBase" id="RU003345"/>
    </source>
</evidence>
<dbReference type="eggNOG" id="COG1012">
    <property type="taxonomic scope" value="Bacteria"/>
</dbReference>
<gene>
    <name evidence="6" type="ORF">SSE37_02965</name>
</gene>
<proteinExistence type="inferred from homology"/>
<dbReference type="FunFam" id="3.40.605.10:FF:000007">
    <property type="entry name" value="NAD/NADP-dependent betaine aldehyde dehydrogenase"/>
    <property type="match status" value="1"/>
</dbReference>
<comment type="similarity">
    <text evidence="1 4">Belongs to the aldehyde dehydrogenase family.</text>
</comment>
<keyword evidence="2 4" id="KW-0560">Oxidoreductase</keyword>
<reference evidence="6 7" key="1">
    <citation type="submission" date="2006-06" db="EMBL/GenBank/DDBJ databases">
        <authorList>
            <person name="Moran M.A."/>
            <person name="Ferriera S."/>
            <person name="Johnson J."/>
            <person name="Kravitz S."/>
            <person name="Beeson K."/>
            <person name="Sutton G."/>
            <person name="Rogers Y.-H."/>
            <person name="Friedman R."/>
            <person name="Frazier M."/>
            <person name="Venter J.C."/>
        </authorList>
    </citation>
    <scope>NUCLEOTIDE SEQUENCE [LARGE SCALE GENOMIC DNA]</scope>
    <source>
        <strain evidence="6 7">E-37</strain>
    </source>
</reference>
<sequence>MLARHYIDGEWLSEGPLGDSTDPASGAVLGQYHAGNAALAHQAAAAARRAFFGTTWAQAPRQRADALFQFADRLEAALEELAELIVAENGKLRAEARGEMMGSISEVRYYAGLARAILGRTLEATPGSFSIMHREAAGVAAIIVPWNAPVTLLVRSLGPALAAGCTCVIKPAHQTPLIHQKVMECLVDCPALAKGVVNSVNESGSDVGEALVSSPDIDVISFTGSSATGQRIMAGAAPTLKRVGLELGGKAPAVVFDDADLDRAVKELTASATMMAGQICVAATRFLVHDAVLPAFSERIAAAFRAVKTGPGASAESQMGSLIDKANEARLHRLIEQAGDEGELLLKGDNPFGRTSKGAFVSPSLFRIEDTSSALVQEELFGPLVSVERFADEAEAVAKANATPYGLAASVHTRDLERAMRLSRAIRAGTVWLNCHSRLFPEGETGGFGQSGLGRLHGVEGLNEFLETKHIYMEQGLPGGAA</sequence>
<evidence type="ECO:0000313" key="6">
    <source>
        <dbReference type="EMBL" id="EBA06814.1"/>
    </source>
</evidence>
<dbReference type="InterPro" id="IPR016163">
    <property type="entry name" value="Ald_DH_C"/>
</dbReference>
<accession>A3K842</accession>
<feature type="active site" evidence="3">
    <location>
        <position position="246"/>
    </location>
</feature>
<dbReference type="InterPro" id="IPR016162">
    <property type="entry name" value="Ald_DH_N"/>
</dbReference>
<dbReference type="GO" id="GO:0016620">
    <property type="term" value="F:oxidoreductase activity, acting on the aldehyde or oxo group of donors, NAD or NADP as acceptor"/>
    <property type="evidence" value="ECO:0007669"/>
    <property type="project" value="InterPro"/>
</dbReference>
<dbReference type="PANTHER" id="PTHR11699">
    <property type="entry name" value="ALDEHYDE DEHYDROGENASE-RELATED"/>
    <property type="match status" value="1"/>
</dbReference>
<evidence type="ECO:0000256" key="1">
    <source>
        <dbReference type="ARBA" id="ARBA00009986"/>
    </source>
</evidence>
<comment type="caution">
    <text evidence="6">The sequence shown here is derived from an EMBL/GenBank/DDBJ whole genome shotgun (WGS) entry which is preliminary data.</text>
</comment>
<dbReference type="RefSeq" id="WP_005862055.1">
    <property type="nucleotide sequence ID" value="NZ_AAYA01000013.1"/>
</dbReference>
<dbReference type="OrthoDB" id="9802947at2"/>
<evidence type="ECO:0000256" key="2">
    <source>
        <dbReference type="ARBA" id="ARBA00023002"/>
    </source>
</evidence>
<organism evidence="6 7">
    <name type="scientific">Sagittula stellata (strain ATCC 700073 / DSM 11524 / E-37)</name>
    <dbReference type="NCBI Taxonomy" id="388399"/>
    <lineage>
        <taxon>Bacteria</taxon>
        <taxon>Pseudomonadati</taxon>
        <taxon>Pseudomonadota</taxon>
        <taxon>Alphaproteobacteria</taxon>
        <taxon>Rhodobacterales</taxon>
        <taxon>Roseobacteraceae</taxon>
        <taxon>Sagittula</taxon>
    </lineage>
</organism>
<dbReference type="InterPro" id="IPR015590">
    <property type="entry name" value="Aldehyde_DH_dom"/>
</dbReference>
<dbReference type="Proteomes" id="UP000005713">
    <property type="component" value="Unassembled WGS sequence"/>
</dbReference>
<dbReference type="PROSITE" id="PS00687">
    <property type="entry name" value="ALDEHYDE_DEHYDR_GLU"/>
    <property type="match status" value="1"/>
</dbReference>